<feature type="compositionally biased region" description="Polar residues" evidence="5">
    <location>
        <begin position="8"/>
        <end position="18"/>
    </location>
</feature>
<feature type="region of interest" description="Disordered" evidence="5">
    <location>
        <begin position="1"/>
        <end position="38"/>
    </location>
</feature>
<dbReference type="RefSeq" id="WP_261501093.1">
    <property type="nucleotide sequence ID" value="NZ_JAODYH010000007.1"/>
</dbReference>
<dbReference type="InterPro" id="IPR001647">
    <property type="entry name" value="HTH_TetR"/>
</dbReference>
<evidence type="ECO:0000259" key="6">
    <source>
        <dbReference type="PROSITE" id="PS50977"/>
    </source>
</evidence>
<gene>
    <name evidence="7" type="ORF">N0K08_14445</name>
</gene>
<accession>A0ABT2PMY8</accession>
<evidence type="ECO:0000256" key="5">
    <source>
        <dbReference type="SAM" id="MobiDB-lite"/>
    </source>
</evidence>
<dbReference type="PROSITE" id="PS50977">
    <property type="entry name" value="HTH_TETR_2"/>
    <property type="match status" value="1"/>
</dbReference>
<dbReference type="InterPro" id="IPR036271">
    <property type="entry name" value="Tet_transcr_reg_TetR-rel_C_sf"/>
</dbReference>
<reference evidence="7 8" key="1">
    <citation type="submission" date="2022-09" db="EMBL/GenBank/DDBJ databases">
        <title>Draft genome of isolate Be4.</title>
        <authorList>
            <person name="Sanchez-Castro I."/>
            <person name="Martinez-Rodriguez P."/>
            <person name="Descostes M."/>
            <person name="Merroun M."/>
        </authorList>
    </citation>
    <scope>NUCLEOTIDE SEQUENCE [LARGE SCALE GENOMIC DNA]</scope>
    <source>
        <strain evidence="7 8">Be4</strain>
    </source>
</reference>
<evidence type="ECO:0000256" key="2">
    <source>
        <dbReference type="ARBA" id="ARBA00023125"/>
    </source>
</evidence>
<evidence type="ECO:0000256" key="3">
    <source>
        <dbReference type="ARBA" id="ARBA00023163"/>
    </source>
</evidence>
<dbReference type="Pfam" id="PF16859">
    <property type="entry name" value="TetR_C_11"/>
    <property type="match status" value="1"/>
</dbReference>
<name>A0ABT2PMY8_9BURK</name>
<comment type="caution">
    <text evidence="7">The sequence shown here is derived from an EMBL/GenBank/DDBJ whole genome shotgun (WGS) entry which is preliminary data.</text>
</comment>
<dbReference type="EMBL" id="JAODYH010000007">
    <property type="protein sequence ID" value="MCT9811841.1"/>
    <property type="molecule type" value="Genomic_DNA"/>
</dbReference>
<dbReference type="InterPro" id="IPR009057">
    <property type="entry name" value="Homeodomain-like_sf"/>
</dbReference>
<evidence type="ECO:0000256" key="4">
    <source>
        <dbReference type="PROSITE-ProRule" id="PRU00335"/>
    </source>
</evidence>
<evidence type="ECO:0000313" key="7">
    <source>
        <dbReference type="EMBL" id="MCT9811841.1"/>
    </source>
</evidence>
<keyword evidence="3" id="KW-0804">Transcription</keyword>
<dbReference type="SUPFAM" id="SSF48498">
    <property type="entry name" value="Tetracyclin repressor-like, C-terminal domain"/>
    <property type="match status" value="1"/>
</dbReference>
<keyword evidence="2 4" id="KW-0238">DNA-binding</keyword>
<evidence type="ECO:0000313" key="8">
    <source>
        <dbReference type="Proteomes" id="UP001525968"/>
    </source>
</evidence>
<sequence>MQHRPSSDLPSSADSRQTVPDAATPGRARPRRARRKNARPGELLDAALDLFVEKGYAATRVEEVAARAGVSKGTLFLYFPSKEDLFKAVVRENMAGRFAEWKLELDAFEGNSAELLRQCYAVWWERIGSTKASGITKLMVGEARNFPALAQFYQQEVLQPGTALVRRILERGIARGEFRPMDANTGIYLVLAPMLFLSVWQNSLASCQPAGDAAISPRAYLDAQVENLLLGLVPRA</sequence>
<dbReference type="PRINTS" id="PR00455">
    <property type="entry name" value="HTHTETR"/>
</dbReference>
<dbReference type="Gene3D" id="1.10.10.60">
    <property type="entry name" value="Homeodomain-like"/>
    <property type="match status" value="1"/>
</dbReference>
<feature type="domain" description="HTH tetR-type" evidence="6">
    <location>
        <begin position="37"/>
        <end position="97"/>
    </location>
</feature>
<feature type="compositionally biased region" description="Basic residues" evidence="5">
    <location>
        <begin position="28"/>
        <end position="38"/>
    </location>
</feature>
<organism evidence="7 8">
    <name type="scientific">Acidovorax bellezanensis</name>
    <dbReference type="NCBI Taxonomy" id="2976702"/>
    <lineage>
        <taxon>Bacteria</taxon>
        <taxon>Pseudomonadati</taxon>
        <taxon>Pseudomonadota</taxon>
        <taxon>Betaproteobacteria</taxon>
        <taxon>Burkholderiales</taxon>
        <taxon>Comamonadaceae</taxon>
        <taxon>Acidovorax</taxon>
    </lineage>
</organism>
<dbReference type="Proteomes" id="UP001525968">
    <property type="component" value="Unassembled WGS sequence"/>
</dbReference>
<dbReference type="Gene3D" id="1.10.357.10">
    <property type="entry name" value="Tetracycline Repressor, domain 2"/>
    <property type="match status" value="1"/>
</dbReference>
<proteinExistence type="predicted"/>
<keyword evidence="1" id="KW-0805">Transcription regulation</keyword>
<evidence type="ECO:0000256" key="1">
    <source>
        <dbReference type="ARBA" id="ARBA00023015"/>
    </source>
</evidence>
<protein>
    <submittedName>
        <fullName evidence="7">TetR/AcrR family transcriptional regulator</fullName>
    </submittedName>
</protein>
<keyword evidence="8" id="KW-1185">Reference proteome</keyword>
<feature type="DNA-binding region" description="H-T-H motif" evidence="4">
    <location>
        <begin position="60"/>
        <end position="79"/>
    </location>
</feature>
<dbReference type="InterPro" id="IPR011075">
    <property type="entry name" value="TetR_C"/>
</dbReference>
<dbReference type="InterPro" id="IPR050109">
    <property type="entry name" value="HTH-type_TetR-like_transc_reg"/>
</dbReference>
<dbReference type="Pfam" id="PF00440">
    <property type="entry name" value="TetR_N"/>
    <property type="match status" value="1"/>
</dbReference>
<dbReference type="PANTHER" id="PTHR30055:SF234">
    <property type="entry name" value="HTH-TYPE TRANSCRIPTIONAL REGULATOR BETI"/>
    <property type="match status" value="1"/>
</dbReference>
<dbReference type="SUPFAM" id="SSF46689">
    <property type="entry name" value="Homeodomain-like"/>
    <property type="match status" value="1"/>
</dbReference>
<dbReference type="PANTHER" id="PTHR30055">
    <property type="entry name" value="HTH-TYPE TRANSCRIPTIONAL REGULATOR RUTR"/>
    <property type="match status" value="1"/>
</dbReference>